<dbReference type="VEuPathDB" id="FungiDB:BO78DRAFT_416432"/>
<dbReference type="EMBL" id="KZ826332">
    <property type="protein sequence ID" value="PYI08834.1"/>
    <property type="molecule type" value="Genomic_DNA"/>
</dbReference>
<dbReference type="AlphaFoldDB" id="A0A319EWB9"/>
<organism evidence="1 2">
    <name type="scientific">Aspergillus sclerotiicarbonarius (strain CBS 121057 / IBT 28362)</name>
    <dbReference type="NCBI Taxonomy" id="1448318"/>
    <lineage>
        <taxon>Eukaryota</taxon>
        <taxon>Fungi</taxon>
        <taxon>Dikarya</taxon>
        <taxon>Ascomycota</taxon>
        <taxon>Pezizomycotina</taxon>
        <taxon>Eurotiomycetes</taxon>
        <taxon>Eurotiomycetidae</taxon>
        <taxon>Eurotiales</taxon>
        <taxon>Aspergillaceae</taxon>
        <taxon>Aspergillus</taxon>
        <taxon>Aspergillus subgen. Circumdati</taxon>
    </lineage>
</organism>
<dbReference type="OrthoDB" id="5235678at2759"/>
<protein>
    <submittedName>
        <fullName evidence="1">Uncharacterized protein</fullName>
    </submittedName>
</protein>
<proteinExistence type="predicted"/>
<keyword evidence="2" id="KW-1185">Reference proteome</keyword>
<sequence>MATRFVSSQLIQTIQKGGKKIAVEFVDKTTTWIRPSGFPATSVQSEFVQVVEENIESLKATTSIVAMKESEHQSDMDKRLHYTAFELDSNRNVLGTIHLVKHR</sequence>
<name>A0A319EWB9_ASPSB</name>
<evidence type="ECO:0000313" key="2">
    <source>
        <dbReference type="Proteomes" id="UP000248423"/>
    </source>
</evidence>
<reference evidence="1 2" key="1">
    <citation type="submission" date="2018-02" db="EMBL/GenBank/DDBJ databases">
        <title>The genomes of Aspergillus section Nigri reveals drivers in fungal speciation.</title>
        <authorList>
            <consortium name="DOE Joint Genome Institute"/>
            <person name="Vesth T.C."/>
            <person name="Nybo J."/>
            <person name="Theobald S."/>
            <person name="Brandl J."/>
            <person name="Frisvad J.C."/>
            <person name="Nielsen K.F."/>
            <person name="Lyhne E.K."/>
            <person name="Kogle M.E."/>
            <person name="Kuo A."/>
            <person name="Riley R."/>
            <person name="Clum A."/>
            <person name="Nolan M."/>
            <person name="Lipzen A."/>
            <person name="Salamov A."/>
            <person name="Henrissat B."/>
            <person name="Wiebenga A."/>
            <person name="De vries R.P."/>
            <person name="Grigoriev I.V."/>
            <person name="Mortensen U.H."/>
            <person name="Andersen M.R."/>
            <person name="Baker S.E."/>
        </authorList>
    </citation>
    <scope>NUCLEOTIDE SEQUENCE [LARGE SCALE GENOMIC DNA]</scope>
    <source>
        <strain evidence="1 2">CBS 121057</strain>
    </source>
</reference>
<evidence type="ECO:0000313" key="1">
    <source>
        <dbReference type="EMBL" id="PYI08834.1"/>
    </source>
</evidence>
<accession>A0A319EWB9</accession>
<dbReference type="Proteomes" id="UP000248423">
    <property type="component" value="Unassembled WGS sequence"/>
</dbReference>
<gene>
    <name evidence="1" type="ORF">BO78DRAFT_416432</name>
</gene>